<evidence type="ECO:0000313" key="1">
    <source>
        <dbReference type="EMBL" id="PZC76136.1"/>
    </source>
</evidence>
<evidence type="ECO:0000313" key="2">
    <source>
        <dbReference type="Proteomes" id="UP000249218"/>
    </source>
</evidence>
<reference evidence="1 2" key="1">
    <citation type="journal article" date="2017" name="BMC Biol.">
        <title>Genomic innovations, transcriptional plasticity and gene loss underlying the evolution and divergence of two highly polyphagous and invasive Helicoverpa pest species.</title>
        <authorList>
            <person name="Pearce S.L."/>
            <person name="Clarke D.F."/>
            <person name="East P.D."/>
            <person name="Elfekih S."/>
            <person name="Gordon K.H."/>
            <person name="Jermiin L.S."/>
            <person name="McGaughran A."/>
            <person name="Oakeshott J.G."/>
            <person name="Papanikolaou A."/>
            <person name="Perera O.P."/>
            <person name="Rane R.V."/>
            <person name="Richards S."/>
            <person name="Tay W.T."/>
            <person name="Walsh T.K."/>
            <person name="Anderson A."/>
            <person name="Anderson C.J."/>
            <person name="Asgari S."/>
            <person name="Board P.G."/>
            <person name="Bretschneider A."/>
            <person name="Campbell P.M."/>
            <person name="Chertemps T."/>
            <person name="Christeller J.T."/>
            <person name="Coppin C.W."/>
            <person name="Downes S.J."/>
            <person name="Duan G."/>
            <person name="Farnsworth C.A."/>
            <person name="Good R.T."/>
            <person name="Han L.B."/>
            <person name="Han Y.C."/>
            <person name="Hatje K."/>
            <person name="Horne I."/>
            <person name="Huang Y.P."/>
            <person name="Hughes D.S."/>
            <person name="Jacquin-Joly E."/>
            <person name="James W."/>
            <person name="Jhangiani S."/>
            <person name="Kollmar M."/>
            <person name="Kuwar S.S."/>
            <person name="Li S."/>
            <person name="Liu N.Y."/>
            <person name="Maibeche M.T."/>
            <person name="Miller J.R."/>
            <person name="Montagne N."/>
            <person name="Perry T."/>
            <person name="Qu J."/>
            <person name="Song S.V."/>
            <person name="Sutton G.G."/>
            <person name="Vogel H."/>
            <person name="Walenz B.P."/>
            <person name="Xu W."/>
            <person name="Zhang H.J."/>
            <person name="Zou Z."/>
            <person name="Batterham P."/>
            <person name="Edwards O.R."/>
            <person name="Feyereisen R."/>
            <person name="Gibbs R.A."/>
            <person name="Heckel D.G."/>
            <person name="McGrath A."/>
            <person name="Robin C."/>
            <person name="Scherer S.E."/>
            <person name="Worley K.C."/>
            <person name="Wu Y.D."/>
        </authorList>
    </citation>
    <scope>NUCLEOTIDE SEQUENCE [LARGE SCALE GENOMIC DNA]</scope>
    <source>
        <strain evidence="1">Harm_GR_Male_#8</strain>
        <tissue evidence="1">Whole organism</tissue>
    </source>
</reference>
<protein>
    <submittedName>
        <fullName evidence="1">Uncharacterized protein</fullName>
    </submittedName>
</protein>
<gene>
    <name evidence="1" type="primary">HaOG205107</name>
    <name evidence="1" type="ORF">B5X24_HaOG205107</name>
</gene>
<dbReference type="PANTHER" id="PTHR10974:SF1">
    <property type="entry name" value="FI08016P-RELATED"/>
    <property type="match status" value="1"/>
</dbReference>
<accession>A0A2W1BU20</accession>
<organism evidence="1 2">
    <name type="scientific">Helicoverpa armigera</name>
    <name type="common">Cotton bollworm</name>
    <name type="synonym">Heliothis armigera</name>
    <dbReference type="NCBI Taxonomy" id="29058"/>
    <lineage>
        <taxon>Eukaryota</taxon>
        <taxon>Metazoa</taxon>
        <taxon>Ecdysozoa</taxon>
        <taxon>Arthropoda</taxon>
        <taxon>Hexapoda</taxon>
        <taxon>Insecta</taxon>
        <taxon>Pterygota</taxon>
        <taxon>Neoptera</taxon>
        <taxon>Endopterygota</taxon>
        <taxon>Lepidoptera</taxon>
        <taxon>Glossata</taxon>
        <taxon>Ditrysia</taxon>
        <taxon>Noctuoidea</taxon>
        <taxon>Noctuidae</taxon>
        <taxon>Heliothinae</taxon>
        <taxon>Helicoverpa</taxon>
    </lineage>
</organism>
<dbReference type="InterPro" id="IPR004245">
    <property type="entry name" value="DUF229"/>
</dbReference>
<keyword evidence="2" id="KW-1185">Reference proteome</keyword>
<sequence>MTENRLRWYGHIMRRDEDDIVKIALNLPEQKRGRGRPLLTWWSNIERDLKKAQLPKLTTQDRPTCRRSIPKNRSCSEAGIQLHWCACVKWKNVTDPTMIQRTAHAFVDFINSLTETQRSKCVPRTLKSIEWVMSQRPNSKMLSFVSAKDADGYVGKFGAQLQIAKENYQLKVIVGPGHGIYEASMTYLKNEDRFVINSRDISRTNAYGEEPSCISATNPHLNMYCYCKDYVPSD</sequence>
<dbReference type="Proteomes" id="UP000249218">
    <property type="component" value="Unassembled WGS sequence"/>
</dbReference>
<dbReference type="AlphaFoldDB" id="A0A2W1BU20"/>
<dbReference type="GO" id="GO:0005615">
    <property type="term" value="C:extracellular space"/>
    <property type="evidence" value="ECO:0007669"/>
    <property type="project" value="TreeGrafter"/>
</dbReference>
<dbReference type="PANTHER" id="PTHR10974">
    <property type="entry name" value="FI08016P-RELATED"/>
    <property type="match status" value="1"/>
</dbReference>
<dbReference type="OrthoDB" id="413313at2759"/>
<dbReference type="EMBL" id="KZ149968">
    <property type="protein sequence ID" value="PZC76136.1"/>
    <property type="molecule type" value="Genomic_DNA"/>
</dbReference>
<proteinExistence type="predicted"/>
<dbReference type="Pfam" id="PF02995">
    <property type="entry name" value="DUF229"/>
    <property type="match status" value="1"/>
</dbReference>
<name>A0A2W1BU20_HELAM</name>